<dbReference type="Proteomes" id="UP000292082">
    <property type="component" value="Unassembled WGS sequence"/>
</dbReference>
<evidence type="ECO:0000313" key="3">
    <source>
        <dbReference type="Proteomes" id="UP000292082"/>
    </source>
</evidence>
<dbReference type="GO" id="GO:0005737">
    <property type="term" value="C:cytoplasm"/>
    <property type="evidence" value="ECO:0007669"/>
    <property type="project" value="TreeGrafter"/>
</dbReference>
<keyword evidence="3" id="KW-1185">Reference proteome</keyword>
<reference evidence="2 3" key="1">
    <citation type="submission" date="2019-01" db="EMBL/GenBank/DDBJ databases">
        <title>Draft genome sequences of three monokaryotic isolates of the white-rot basidiomycete fungus Dichomitus squalens.</title>
        <authorList>
            <consortium name="DOE Joint Genome Institute"/>
            <person name="Lopez S.C."/>
            <person name="Andreopoulos B."/>
            <person name="Pangilinan J."/>
            <person name="Lipzen A."/>
            <person name="Riley R."/>
            <person name="Ahrendt S."/>
            <person name="Ng V."/>
            <person name="Barry K."/>
            <person name="Daum C."/>
            <person name="Grigoriev I.V."/>
            <person name="Hilden K.S."/>
            <person name="Makela M.R."/>
            <person name="de Vries R.P."/>
        </authorList>
    </citation>
    <scope>NUCLEOTIDE SEQUENCE [LARGE SCALE GENOMIC DNA]</scope>
    <source>
        <strain evidence="2 3">CBS 464.89</strain>
    </source>
</reference>
<dbReference type="Gene3D" id="3.30.70.330">
    <property type="match status" value="2"/>
</dbReference>
<gene>
    <name evidence="2" type="ORF">BD310DRAFT_1011687</name>
</gene>
<dbReference type="AlphaFoldDB" id="A0A4Q9PX70"/>
<dbReference type="CDD" id="cd00590">
    <property type="entry name" value="RRM_SF"/>
    <property type="match status" value="1"/>
</dbReference>
<accession>A0A4Q9PX70</accession>
<organism evidence="2 3">
    <name type="scientific">Dichomitus squalens</name>
    <dbReference type="NCBI Taxonomy" id="114155"/>
    <lineage>
        <taxon>Eukaryota</taxon>
        <taxon>Fungi</taxon>
        <taxon>Dikarya</taxon>
        <taxon>Basidiomycota</taxon>
        <taxon>Agaricomycotina</taxon>
        <taxon>Agaricomycetes</taxon>
        <taxon>Polyporales</taxon>
        <taxon>Polyporaceae</taxon>
        <taxon>Dichomitus</taxon>
    </lineage>
</organism>
<sequence length="224" mass="25320">MDSARIYLGGVPDSLSGEEIYKHLSVHGRITEIKLRPGFGFVQFEHRREVVRAFSNQPFLGFAINVQLARPERYARSPELEYEPPSAPPAYHQQDRPKKMRYAVVVNGLDPRTCWQELKDFGRSVGGEVAFCDVDKDHRTRGWLNYAQEEDANRAVRELDGTRLLGNVVRLQRQASRPYALCPREAAVCGRADTHSTVAVSQRRRVQPTHAEGGAVRVRVPSPT</sequence>
<dbReference type="PANTHER" id="PTHR23003">
    <property type="entry name" value="RNA RECOGNITION MOTIF RRM DOMAIN CONTAINING PROTEIN"/>
    <property type="match status" value="1"/>
</dbReference>
<protein>
    <submittedName>
        <fullName evidence="2">Uncharacterized protein</fullName>
    </submittedName>
</protein>
<dbReference type="GO" id="GO:0003729">
    <property type="term" value="F:mRNA binding"/>
    <property type="evidence" value="ECO:0007669"/>
    <property type="project" value="TreeGrafter"/>
</dbReference>
<dbReference type="SUPFAM" id="SSF54928">
    <property type="entry name" value="RNA-binding domain, RBD"/>
    <property type="match status" value="1"/>
</dbReference>
<evidence type="ECO:0000313" key="2">
    <source>
        <dbReference type="EMBL" id="TBU59165.1"/>
    </source>
</evidence>
<dbReference type="InterPro" id="IPR035979">
    <property type="entry name" value="RBD_domain_sf"/>
</dbReference>
<dbReference type="PANTHER" id="PTHR23003:SF51">
    <property type="entry name" value="SERINE-ARGININE PROTEIN 55"/>
    <property type="match status" value="1"/>
</dbReference>
<dbReference type="InterPro" id="IPR012677">
    <property type="entry name" value="Nucleotide-bd_a/b_plait_sf"/>
</dbReference>
<proteinExistence type="predicted"/>
<dbReference type="STRING" id="114155.A0A4Q9PX70"/>
<dbReference type="GO" id="GO:0005634">
    <property type="term" value="C:nucleus"/>
    <property type="evidence" value="ECO:0007669"/>
    <property type="project" value="TreeGrafter"/>
</dbReference>
<dbReference type="Pfam" id="PF00076">
    <property type="entry name" value="RRM_1"/>
    <property type="match status" value="2"/>
</dbReference>
<keyword evidence="1" id="KW-0694">RNA-binding</keyword>
<dbReference type="EMBL" id="ML145117">
    <property type="protein sequence ID" value="TBU59165.1"/>
    <property type="molecule type" value="Genomic_DNA"/>
</dbReference>
<dbReference type="SMART" id="SM00360">
    <property type="entry name" value="RRM"/>
    <property type="match status" value="2"/>
</dbReference>
<name>A0A4Q9PX70_9APHY</name>
<dbReference type="InterPro" id="IPR000504">
    <property type="entry name" value="RRM_dom"/>
</dbReference>
<evidence type="ECO:0000256" key="1">
    <source>
        <dbReference type="ARBA" id="ARBA00022884"/>
    </source>
</evidence>
<dbReference type="PROSITE" id="PS50102">
    <property type="entry name" value="RRM"/>
    <property type="match status" value="2"/>
</dbReference>
<dbReference type="InterPro" id="IPR050374">
    <property type="entry name" value="RRT5_SRSF_SR"/>
</dbReference>